<keyword evidence="2" id="KW-1185">Reference proteome</keyword>
<dbReference type="Proteomes" id="UP000076532">
    <property type="component" value="Unassembled WGS sequence"/>
</dbReference>
<dbReference type="AlphaFoldDB" id="A0A166ANG7"/>
<evidence type="ECO:0000313" key="1">
    <source>
        <dbReference type="EMBL" id="KZP11793.1"/>
    </source>
</evidence>
<protein>
    <submittedName>
        <fullName evidence="1">Uncharacterized protein</fullName>
    </submittedName>
</protein>
<accession>A0A166ANG7</accession>
<organism evidence="1 2">
    <name type="scientific">Athelia psychrophila</name>
    <dbReference type="NCBI Taxonomy" id="1759441"/>
    <lineage>
        <taxon>Eukaryota</taxon>
        <taxon>Fungi</taxon>
        <taxon>Dikarya</taxon>
        <taxon>Basidiomycota</taxon>
        <taxon>Agaricomycotina</taxon>
        <taxon>Agaricomycetes</taxon>
        <taxon>Agaricomycetidae</taxon>
        <taxon>Atheliales</taxon>
        <taxon>Atheliaceae</taxon>
        <taxon>Athelia</taxon>
    </lineage>
</organism>
<proteinExistence type="predicted"/>
<reference evidence="1 2" key="1">
    <citation type="journal article" date="2016" name="Mol. Biol. Evol.">
        <title>Comparative Genomics of Early-Diverging Mushroom-Forming Fungi Provides Insights into the Origins of Lignocellulose Decay Capabilities.</title>
        <authorList>
            <person name="Nagy L.G."/>
            <person name="Riley R."/>
            <person name="Tritt A."/>
            <person name="Adam C."/>
            <person name="Daum C."/>
            <person name="Floudas D."/>
            <person name="Sun H."/>
            <person name="Yadav J.S."/>
            <person name="Pangilinan J."/>
            <person name="Larsson K.H."/>
            <person name="Matsuura K."/>
            <person name="Barry K."/>
            <person name="Labutti K."/>
            <person name="Kuo R."/>
            <person name="Ohm R.A."/>
            <person name="Bhattacharya S.S."/>
            <person name="Shirouzu T."/>
            <person name="Yoshinaga Y."/>
            <person name="Martin F.M."/>
            <person name="Grigoriev I.V."/>
            <person name="Hibbett D.S."/>
        </authorList>
    </citation>
    <scope>NUCLEOTIDE SEQUENCE [LARGE SCALE GENOMIC DNA]</scope>
    <source>
        <strain evidence="1 2">CBS 109695</strain>
    </source>
</reference>
<gene>
    <name evidence="1" type="ORF">FIBSPDRAFT_898686</name>
</gene>
<evidence type="ECO:0000313" key="2">
    <source>
        <dbReference type="Proteomes" id="UP000076532"/>
    </source>
</evidence>
<sequence>MVYFSPASGWLTAFSTTRVLISAYGVNTSPSWPFCEIASRRTISNGTGWFLNAVTPETVAVIAQPAQMARIIYESCGHDAPKVTKRQGKDLGSDGDVGHEVHGEARGYGVESYHGRCGESHRNVGRLVNVRIKAPGAARCDILRHGQSATGHITLVYDTVVDLQCCGRRADQHVNGHDSRGRIWRCDGLLCAF</sequence>
<dbReference type="EMBL" id="KV417657">
    <property type="protein sequence ID" value="KZP11793.1"/>
    <property type="molecule type" value="Genomic_DNA"/>
</dbReference>
<name>A0A166ANG7_9AGAM</name>